<organism evidence="2 3">
    <name type="scientific">Acidomonas methanolica NBRC 104435</name>
    <dbReference type="NCBI Taxonomy" id="1231351"/>
    <lineage>
        <taxon>Bacteria</taxon>
        <taxon>Pseudomonadati</taxon>
        <taxon>Pseudomonadota</taxon>
        <taxon>Alphaproteobacteria</taxon>
        <taxon>Acetobacterales</taxon>
        <taxon>Acetobacteraceae</taxon>
        <taxon>Acidomonas</taxon>
    </lineage>
</organism>
<reference evidence="2 3" key="2">
    <citation type="journal article" date="2014" name="FEMS Microbiol. Lett.">
        <title>Draft genomic DNA sequence of the facultatively methylotrophic bacterium Acidomonas methanolica type strain MB58.</title>
        <authorList>
            <person name="Higashiura N."/>
            <person name="Hadano H."/>
            <person name="Hirakawa H."/>
            <person name="Matsutani M."/>
            <person name="Takabe S."/>
            <person name="Matsushita K."/>
            <person name="Azuma Y."/>
        </authorList>
    </citation>
    <scope>NUCLEOTIDE SEQUENCE [LARGE SCALE GENOMIC DNA]</scope>
    <source>
        <strain evidence="2 3">MB58</strain>
    </source>
</reference>
<dbReference type="RefSeq" id="WP_132126932.1">
    <property type="nucleotide sequence ID" value="NZ_BAND01000035.1"/>
</dbReference>
<comment type="caution">
    <text evidence="2">The sequence shown here is derived from an EMBL/GenBank/DDBJ whole genome shotgun (WGS) entry which is preliminary data.</text>
</comment>
<sequence>MTASGPGDVPWALLEGVTRDGKPVARLYDQWEPGLAVRISGEALGLILRDRDSGRETVWYLDETRAVRGCHIEALEGMSLDTAMGPIAASLAELAVHSLAGTPRPPPLFLPEAATCLASQIAAAWSVRHFAGMTLRSVAEARSSDGLAASGPALDTSAVRRLLETRPGAAARVLLSPFDDTPLRAQITIAVEGFSVHRFHAEAQDAAFYLAWPERETAQPSGLAPVFFCPAARLVIADHPDAVMLPGRLLGWYLTHPAHVRSIAEAASFDAREYGLGHASALASPPSPVEAGLSAEANGPSPMQSRSAAWDFLHETGLAAPVPDSAMPSPSRLGPTGVMGRLRGIFKRRHD</sequence>
<protein>
    <submittedName>
        <fullName evidence="2">Uncharacterized protein</fullName>
    </submittedName>
</protein>
<evidence type="ECO:0000256" key="1">
    <source>
        <dbReference type="SAM" id="MobiDB-lite"/>
    </source>
</evidence>
<feature type="region of interest" description="Disordered" evidence="1">
    <location>
        <begin position="285"/>
        <end position="305"/>
    </location>
</feature>
<reference evidence="3" key="1">
    <citation type="journal article" date="2014" name="FEMS Microbiol. Lett.">
        <title>Draft Genomic DNA Sequence of the Facultatively Methylotrophic Bacterium Acidomonas methanolica type strain MB58.</title>
        <authorList>
            <person name="Higashiura N."/>
            <person name="Hadano H."/>
            <person name="Hirakawa H."/>
            <person name="Matsutani M."/>
            <person name="Takabe S."/>
            <person name="Matsushita K."/>
            <person name="Azuma Y."/>
        </authorList>
    </citation>
    <scope>NUCLEOTIDE SEQUENCE [LARGE SCALE GENOMIC DNA]</scope>
    <source>
        <strain evidence="3">MB58</strain>
    </source>
</reference>
<gene>
    <name evidence="2" type="ORF">Amme_035_014</name>
</gene>
<evidence type="ECO:0000313" key="3">
    <source>
        <dbReference type="Proteomes" id="UP000019760"/>
    </source>
</evidence>
<accession>A0A023D4K7</accession>
<evidence type="ECO:0000313" key="2">
    <source>
        <dbReference type="EMBL" id="GAJ28685.1"/>
    </source>
</evidence>
<proteinExistence type="predicted"/>
<dbReference type="EMBL" id="BAND01000035">
    <property type="protein sequence ID" value="GAJ28685.1"/>
    <property type="molecule type" value="Genomic_DNA"/>
</dbReference>
<keyword evidence="3" id="KW-1185">Reference proteome</keyword>
<dbReference type="OrthoDB" id="7281372at2"/>
<dbReference type="Proteomes" id="UP000019760">
    <property type="component" value="Unassembled WGS sequence"/>
</dbReference>
<dbReference type="AlphaFoldDB" id="A0A023D4K7"/>
<name>A0A023D4K7_ACIMT</name>